<gene>
    <name evidence="1" type="ORF">V5S96_10870</name>
</gene>
<dbReference type="Proteomes" id="UP001359781">
    <property type="component" value="Unassembled WGS sequence"/>
</dbReference>
<keyword evidence="2" id="KW-1185">Reference proteome</keyword>
<dbReference type="PANTHER" id="PTHR48098">
    <property type="entry name" value="ENTEROCHELIN ESTERASE-RELATED"/>
    <property type="match status" value="1"/>
</dbReference>
<comment type="caution">
    <text evidence="1">The sequence shown here is derived from an EMBL/GenBank/DDBJ whole genome shotgun (WGS) entry which is preliminary data.</text>
</comment>
<evidence type="ECO:0000313" key="2">
    <source>
        <dbReference type="Proteomes" id="UP001359781"/>
    </source>
</evidence>
<sequence length="354" mass="38145">MRNADAGAWSRGKARGGFRAERIVAAVMVAVLAAVTMMAAGSASPARADNRDWLRPDSTGTCEWDPALYWIQRCDVWSPSMNQHVAVQIRPAARGGNGSLYLLDGLLTEGINSWTVNSNVRDVFNGDDITLVMPTGGRGSFYADWEAPASVLPVPAAPMVNPDYRYETFLTKELPPYLEANFGVSRSNNSVMGISMGATGAMNLAAKHPDQFKQVLSLSGYLTLTVPGAYSIMGLVLLSSGGFNINNLYGSIISPKRAENDPYMNMGGLRNSDVVVVAGSGFPRADDPKDPQSLIVGGALEQVSRVSTQMWGAKARAEGLVDTEVYPQFGVHNWPIWNETVSQNRERILQALGA</sequence>
<accession>A0ABU8P0Q2</accession>
<dbReference type="InterPro" id="IPR050583">
    <property type="entry name" value="Mycobacterial_A85_antigen"/>
</dbReference>
<dbReference type="GO" id="GO:0016787">
    <property type="term" value="F:hydrolase activity"/>
    <property type="evidence" value="ECO:0007669"/>
    <property type="project" value="UniProtKB-KW"/>
</dbReference>
<name>A0ABU8P0Q2_9CORY</name>
<dbReference type="Pfam" id="PF00756">
    <property type="entry name" value="Esterase"/>
    <property type="match status" value="1"/>
</dbReference>
<proteinExistence type="predicted"/>
<dbReference type="RefSeq" id="WP_337890941.1">
    <property type="nucleotide sequence ID" value="NZ_JBAHVI010000011.1"/>
</dbReference>
<evidence type="ECO:0000313" key="1">
    <source>
        <dbReference type="EMBL" id="MEJ4100853.1"/>
    </source>
</evidence>
<dbReference type="InterPro" id="IPR000801">
    <property type="entry name" value="Esterase-like"/>
</dbReference>
<protein>
    <submittedName>
        <fullName evidence="1">Alpha/beta hydrolase family protein</fullName>
    </submittedName>
</protein>
<dbReference type="SUPFAM" id="SSF53474">
    <property type="entry name" value="alpha/beta-Hydrolases"/>
    <property type="match status" value="1"/>
</dbReference>
<dbReference type="InterPro" id="IPR029058">
    <property type="entry name" value="AB_hydrolase_fold"/>
</dbReference>
<organism evidence="1 2">
    <name type="scientific">Corynebacterium mastitidis</name>
    <dbReference type="NCBI Taxonomy" id="161890"/>
    <lineage>
        <taxon>Bacteria</taxon>
        <taxon>Bacillati</taxon>
        <taxon>Actinomycetota</taxon>
        <taxon>Actinomycetes</taxon>
        <taxon>Mycobacteriales</taxon>
        <taxon>Corynebacteriaceae</taxon>
        <taxon>Corynebacterium</taxon>
    </lineage>
</organism>
<dbReference type="EMBL" id="JBAHVJ010000012">
    <property type="protein sequence ID" value="MEJ4100853.1"/>
    <property type="molecule type" value="Genomic_DNA"/>
</dbReference>
<reference evidence="1 2" key="1">
    <citation type="submission" date="2024-02" db="EMBL/GenBank/DDBJ databases">
        <title>Whole genome sequencing and characterization of Corynebacterium isolated from the ocular surface of dry eye disease sufferers.</title>
        <authorList>
            <person name="Naqvi M."/>
        </authorList>
    </citation>
    <scope>NUCLEOTIDE SEQUENCE [LARGE SCALE GENOMIC DNA]</scope>
    <source>
        <strain evidence="1 2">PCRF</strain>
    </source>
</reference>
<dbReference type="Gene3D" id="3.40.50.1820">
    <property type="entry name" value="alpha/beta hydrolase"/>
    <property type="match status" value="1"/>
</dbReference>
<dbReference type="PANTHER" id="PTHR48098:SF1">
    <property type="entry name" value="DIACYLGLYCEROL ACYLTRANSFERASE_MYCOLYLTRANSFERASE AG85A"/>
    <property type="match status" value="1"/>
</dbReference>
<keyword evidence="1" id="KW-0378">Hydrolase</keyword>